<dbReference type="Pfam" id="PF05698">
    <property type="entry name" value="Trigger_C"/>
    <property type="match status" value="1"/>
</dbReference>
<dbReference type="GO" id="GO:0043335">
    <property type="term" value="P:protein unfolding"/>
    <property type="evidence" value="ECO:0007669"/>
    <property type="project" value="TreeGrafter"/>
</dbReference>
<evidence type="ECO:0000313" key="18">
    <source>
        <dbReference type="Proteomes" id="UP000010523"/>
    </source>
</evidence>
<dbReference type="Pfam" id="PF00254">
    <property type="entry name" value="FKBP_C"/>
    <property type="match status" value="1"/>
</dbReference>
<evidence type="ECO:0000256" key="12">
    <source>
        <dbReference type="HAMAP-Rule" id="MF_00303"/>
    </source>
</evidence>
<evidence type="ECO:0000313" key="17">
    <source>
        <dbReference type="EMBL" id="EIJ79072.1"/>
    </source>
</evidence>
<keyword evidence="7 12" id="KW-0143">Chaperone</keyword>
<dbReference type="InterPro" id="IPR046357">
    <property type="entry name" value="PPIase_dom_sf"/>
</dbReference>
<keyword evidence="8 12" id="KW-0413">Isomerase</keyword>
<evidence type="ECO:0000256" key="5">
    <source>
        <dbReference type="ARBA" id="ARBA00022618"/>
    </source>
</evidence>
<organism evidence="17 18">
    <name type="scientific">Bacillus methanolicus PB1</name>
    <dbReference type="NCBI Taxonomy" id="997296"/>
    <lineage>
        <taxon>Bacteria</taxon>
        <taxon>Bacillati</taxon>
        <taxon>Bacillota</taxon>
        <taxon>Bacilli</taxon>
        <taxon>Bacillales</taxon>
        <taxon>Bacillaceae</taxon>
        <taxon>Bacillus</taxon>
    </lineage>
</organism>
<sequence length="473" mass="53791">MQTRKFYLKRMDYDLQDKTYSEDFRSLKMIIDLLEGKNGMSVNWEKLEGNRGVLTFEVDAEKFNQGLDFAFKKVVKQVSVPGFRKGKMPRSLFEKRFGVESLYQDAIDYLLPDAYVNAVEEAGIEPVDRPEIDVEQIEKGKSLIFKATVTVKPEVKLGEYKGIEVEKFDISVTDEDVNNEIKALQERHAEIVVKEEGTAENGDTVVIDFEGFVNGEAFEGGKGENYSLELGSGSFIPGFEDQLVGTAAGEEKEVQVTFPEEYHAAELAGKPAVFKVKVHEVKTKVLPELDDEFAKDVDDEAETFEELKAKIKERLEHEKQHEAEHHVRDTVVEKAAENAEIVLPEVMVKNEVDRILNEFEQRLQMQGMTLDLYYQFSGQDEDALREQMKEEAEKRVRVALTLEAIAKAENIEVTDEEVNEDLQKMADMYNMPVDDIKKAIGSLDGIKGDLQNRKAIDFLVEYSKTVESNPVEQ</sequence>
<comment type="caution">
    <text evidence="17">The sequence shown here is derived from an EMBL/GenBank/DDBJ whole genome shotgun (WGS) entry which is preliminary data.</text>
</comment>
<dbReference type="EC" id="5.2.1.8" evidence="3 12"/>
<accession>I3DXV1</accession>
<comment type="domain">
    <text evidence="12">Consists of 3 domains; the N-terminus binds the ribosome, the middle domain has PPIase activity, while the C-terminus has intrinsic chaperone activity on its own.</text>
</comment>
<dbReference type="InterPro" id="IPR027304">
    <property type="entry name" value="Trigger_fact/SurA_dom_sf"/>
</dbReference>
<dbReference type="Gene3D" id="1.10.3120.10">
    <property type="entry name" value="Trigger factor, C-terminal domain"/>
    <property type="match status" value="1"/>
</dbReference>
<comment type="similarity">
    <text evidence="2 12 14">Belongs to the FKBP-type PPIase family. Tig subfamily.</text>
</comment>
<evidence type="ECO:0000256" key="15">
    <source>
        <dbReference type="SAM" id="Coils"/>
    </source>
</evidence>
<dbReference type="GO" id="GO:0003755">
    <property type="term" value="F:peptidyl-prolyl cis-trans isomerase activity"/>
    <property type="evidence" value="ECO:0007669"/>
    <property type="project" value="UniProtKB-UniRule"/>
</dbReference>
<evidence type="ECO:0000256" key="1">
    <source>
        <dbReference type="ARBA" id="ARBA00000971"/>
    </source>
</evidence>
<dbReference type="PATRIC" id="fig|997296.3.peg.3366"/>
<dbReference type="PANTHER" id="PTHR30560">
    <property type="entry name" value="TRIGGER FACTOR CHAPERONE AND PEPTIDYL-PROLYL CIS/TRANS ISOMERASE"/>
    <property type="match status" value="1"/>
</dbReference>
<feature type="coiled-coil region" evidence="15">
    <location>
        <begin position="294"/>
        <end position="324"/>
    </location>
</feature>
<evidence type="ECO:0000256" key="14">
    <source>
        <dbReference type="RuleBase" id="RU003914"/>
    </source>
</evidence>
<gene>
    <name evidence="12 17" type="primary">tig</name>
    <name evidence="17" type="ORF">PB1_15979</name>
</gene>
<evidence type="ECO:0000256" key="6">
    <source>
        <dbReference type="ARBA" id="ARBA00023110"/>
    </source>
</evidence>
<dbReference type="InterPro" id="IPR036611">
    <property type="entry name" value="Trigger_fac_ribosome-bd_sf"/>
</dbReference>
<dbReference type="SUPFAM" id="SSF102735">
    <property type="entry name" value="Trigger factor ribosome-binding domain"/>
    <property type="match status" value="1"/>
</dbReference>
<dbReference type="SUPFAM" id="SSF109998">
    <property type="entry name" value="Triger factor/SurA peptide-binding domain-like"/>
    <property type="match status" value="1"/>
</dbReference>
<evidence type="ECO:0000256" key="13">
    <source>
        <dbReference type="PROSITE-ProRule" id="PRU00277"/>
    </source>
</evidence>
<keyword evidence="5 12" id="KW-0132">Cell division</keyword>
<dbReference type="InterPro" id="IPR037041">
    <property type="entry name" value="Trigger_fac_C_sf"/>
</dbReference>
<keyword evidence="15" id="KW-0175">Coiled coil</keyword>
<reference evidence="17 18" key="1">
    <citation type="journal article" date="2012" name="Appl. Environ. Microbiol.">
        <title>Genome Sequence of Thermotolerant Bacillus methanolicus: Features and Regulation Related to Methylotrophy and Production of L-Lysine and L-Glutamate from Methanol.</title>
        <authorList>
            <person name="Heggeset T.M."/>
            <person name="Krog A."/>
            <person name="Balzer S."/>
            <person name="Wentzel A."/>
            <person name="Ellingsen T.E."/>
            <person name="Brautaset T."/>
        </authorList>
    </citation>
    <scope>NUCLEOTIDE SEQUENCE [LARGE SCALE GENOMIC DNA]</scope>
    <source>
        <strain evidence="17 18">PB1</strain>
    </source>
</reference>
<proteinExistence type="inferred from homology"/>
<evidence type="ECO:0000256" key="2">
    <source>
        <dbReference type="ARBA" id="ARBA00005464"/>
    </source>
</evidence>
<dbReference type="Proteomes" id="UP000010523">
    <property type="component" value="Unassembled WGS sequence"/>
</dbReference>
<comment type="catalytic activity">
    <reaction evidence="1 12 13">
        <text>[protein]-peptidylproline (omega=180) = [protein]-peptidylproline (omega=0)</text>
        <dbReference type="Rhea" id="RHEA:16237"/>
        <dbReference type="Rhea" id="RHEA-COMP:10747"/>
        <dbReference type="Rhea" id="RHEA-COMP:10748"/>
        <dbReference type="ChEBI" id="CHEBI:83833"/>
        <dbReference type="ChEBI" id="CHEBI:83834"/>
        <dbReference type="EC" id="5.2.1.8"/>
    </reaction>
</comment>
<keyword evidence="18" id="KW-1185">Reference proteome</keyword>
<feature type="domain" description="PPIase FKBP-type" evidence="16">
    <location>
        <begin position="202"/>
        <end position="284"/>
    </location>
</feature>
<dbReference type="GO" id="GO:0044183">
    <property type="term" value="F:protein folding chaperone"/>
    <property type="evidence" value="ECO:0007669"/>
    <property type="project" value="TreeGrafter"/>
</dbReference>
<keyword evidence="6 12" id="KW-0697">Rotamase</keyword>
<evidence type="ECO:0000256" key="9">
    <source>
        <dbReference type="ARBA" id="ARBA00023306"/>
    </source>
</evidence>
<dbReference type="Gene3D" id="3.30.70.1050">
    <property type="entry name" value="Trigger factor ribosome-binding domain"/>
    <property type="match status" value="1"/>
</dbReference>
<dbReference type="GO" id="GO:0015031">
    <property type="term" value="P:protein transport"/>
    <property type="evidence" value="ECO:0007669"/>
    <property type="project" value="UniProtKB-UniRule"/>
</dbReference>
<dbReference type="Pfam" id="PF05697">
    <property type="entry name" value="Trigger_N"/>
    <property type="match status" value="1"/>
</dbReference>
<dbReference type="GO" id="GO:0051301">
    <property type="term" value="P:cell division"/>
    <property type="evidence" value="ECO:0007669"/>
    <property type="project" value="UniProtKB-KW"/>
</dbReference>
<dbReference type="GO" id="GO:0005737">
    <property type="term" value="C:cytoplasm"/>
    <property type="evidence" value="ECO:0007669"/>
    <property type="project" value="UniProtKB-SubCell"/>
</dbReference>
<protein>
    <recommendedName>
        <fullName evidence="4 12">Trigger factor</fullName>
        <shortName evidence="12">TF</shortName>
        <ecNumber evidence="3 12">5.2.1.8</ecNumber>
    </recommendedName>
    <alternativeName>
        <fullName evidence="11 12">PPIase</fullName>
    </alternativeName>
</protein>
<dbReference type="InterPro" id="IPR001179">
    <property type="entry name" value="PPIase_FKBP_dom"/>
</dbReference>
<dbReference type="EMBL" id="AFEU01000003">
    <property type="protein sequence ID" value="EIJ79072.1"/>
    <property type="molecule type" value="Genomic_DNA"/>
</dbReference>
<keyword evidence="9 12" id="KW-0131">Cell cycle</keyword>
<dbReference type="InterPro" id="IPR008881">
    <property type="entry name" value="Trigger_fac_ribosome-bd_bac"/>
</dbReference>
<dbReference type="Gene3D" id="3.10.50.40">
    <property type="match status" value="1"/>
</dbReference>
<dbReference type="NCBIfam" id="TIGR00115">
    <property type="entry name" value="tig"/>
    <property type="match status" value="1"/>
</dbReference>
<comment type="function">
    <text evidence="10 12">Involved in protein export. Acts as a chaperone by maintaining the newly synthesized protein in an open conformation. Functions as a peptidyl-prolyl cis-trans isomerase.</text>
</comment>
<dbReference type="FunFam" id="3.10.50.40:FF:000001">
    <property type="entry name" value="Trigger factor"/>
    <property type="match status" value="1"/>
</dbReference>
<evidence type="ECO:0000256" key="10">
    <source>
        <dbReference type="ARBA" id="ARBA00024849"/>
    </source>
</evidence>
<dbReference type="SUPFAM" id="SSF54534">
    <property type="entry name" value="FKBP-like"/>
    <property type="match status" value="1"/>
</dbReference>
<dbReference type="STRING" id="997296.PB1_15979"/>
<name>I3DXV1_BACMT</name>
<dbReference type="PROSITE" id="PS50059">
    <property type="entry name" value="FKBP_PPIASE"/>
    <property type="match status" value="1"/>
</dbReference>
<dbReference type="GO" id="GO:0051083">
    <property type="term" value="P:'de novo' cotranslational protein folding"/>
    <property type="evidence" value="ECO:0007669"/>
    <property type="project" value="TreeGrafter"/>
</dbReference>
<dbReference type="HAMAP" id="MF_00303">
    <property type="entry name" value="Trigger_factor_Tig"/>
    <property type="match status" value="1"/>
</dbReference>
<evidence type="ECO:0000256" key="8">
    <source>
        <dbReference type="ARBA" id="ARBA00023235"/>
    </source>
</evidence>
<dbReference type="PANTHER" id="PTHR30560:SF3">
    <property type="entry name" value="TRIGGER FACTOR-LIKE PROTEIN TIG, CHLOROPLASTIC"/>
    <property type="match status" value="1"/>
</dbReference>
<evidence type="ECO:0000256" key="11">
    <source>
        <dbReference type="ARBA" id="ARBA00029986"/>
    </source>
</evidence>
<evidence type="ECO:0000256" key="7">
    <source>
        <dbReference type="ARBA" id="ARBA00023186"/>
    </source>
</evidence>
<dbReference type="PIRSF" id="PIRSF003095">
    <property type="entry name" value="Trigger_factor"/>
    <property type="match status" value="1"/>
</dbReference>
<evidence type="ECO:0000256" key="3">
    <source>
        <dbReference type="ARBA" id="ARBA00013194"/>
    </source>
</evidence>
<comment type="subcellular location">
    <subcellularLocation>
        <location evidence="12">Cytoplasm</location>
    </subcellularLocation>
    <text evidence="12">About half TF is bound to the ribosome near the polypeptide exit tunnel while the other half is free in the cytoplasm.</text>
</comment>
<evidence type="ECO:0000256" key="4">
    <source>
        <dbReference type="ARBA" id="ARBA00016902"/>
    </source>
</evidence>
<dbReference type="InterPro" id="IPR005215">
    <property type="entry name" value="Trig_fac"/>
</dbReference>
<keyword evidence="12" id="KW-0963">Cytoplasm</keyword>
<dbReference type="InterPro" id="IPR008880">
    <property type="entry name" value="Trigger_fac_C"/>
</dbReference>
<evidence type="ECO:0000259" key="16">
    <source>
        <dbReference type="PROSITE" id="PS50059"/>
    </source>
</evidence>
<dbReference type="GO" id="GO:0043022">
    <property type="term" value="F:ribosome binding"/>
    <property type="evidence" value="ECO:0007669"/>
    <property type="project" value="TreeGrafter"/>
</dbReference>
<dbReference type="AlphaFoldDB" id="I3DXV1"/>
<dbReference type="eggNOG" id="COG0544">
    <property type="taxonomic scope" value="Bacteria"/>
</dbReference>